<reference evidence="3 4" key="1">
    <citation type="submission" date="2024-10" db="EMBL/GenBank/DDBJ databases">
        <title>The Natural Products Discovery Center: Release of the First 8490 Sequenced Strains for Exploring Actinobacteria Biosynthetic Diversity.</title>
        <authorList>
            <person name="Kalkreuter E."/>
            <person name="Kautsar S.A."/>
            <person name="Yang D."/>
            <person name="Bader C.D."/>
            <person name="Teijaro C.N."/>
            <person name="Fluegel L."/>
            <person name="Davis C.M."/>
            <person name="Simpson J.R."/>
            <person name="Lauterbach L."/>
            <person name="Steele A.D."/>
            <person name="Gui C."/>
            <person name="Meng S."/>
            <person name="Li G."/>
            <person name="Viehrig K."/>
            <person name="Ye F."/>
            <person name="Su P."/>
            <person name="Kiefer A.F."/>
            <person name="Nichols A."/>
            <person name="Cepeda A.J."/>
            <person name="Yan W."/>
            <person name="Fan B."/>
            <person name="Jiang Y."/>
            <person name="Adhikari A."/>
            <person name="Zheng C.-J."/>
            <person name="Schuster L."/>
            <person name="Cowan T.M."/>
            <person name="Smanski M.J."/>
            <person name="Chevrette M.G."/>
            <person name="De Carvalho L.P.S."/>
            <person name="Shen B."/>
        </authorList>
    </citation>
    <scope>NUCLEOTIDE SEQUENCE [LARGE SCALE GENOMIC DNA]</scope>
    <source>
        <strain evidence="3 4">NPDC003029</strain>
    </source>
</reference>
<sequence length="204" mass="21201">MGIRRSGGAVAWAVAGAMTLSGCEFLVPEGEGEPGPTPTPAATRSAPPRASATGVPEAAPVPTPTITEAATPSCPASGVTVHMDSFVDGAMGLRATSVQLTNCGKKPYRITDHPVVEVLDKDHGPRAVTVRLRPATHDFPRLDPGERATASLTWRVAVAPGSEGSGAYLRIAPAPRQESRTFEVMTELGDGATLEVSPWDRLPS</sequence>
<keyword evidence="4" id="KW-1185">Reference proteome</keyword>
<name>A0ABW6R848_9ACTN</name>
<organism evidence="3 4">
    <name type="scientific">Streptomyces flavidovirens</name>
    <dbReference type="NCBI Taxonomy" id="67298"/>
    <lineage>
        <taxon>Bacteria</taxon>
        <taxon>Bacillati</taxon>
        <taxon>Actinomycetota</taxon>
        <taxon>Actinomycetes</taxon>
        <taxon>Kitasatosporales</taxon>
        <taxon>Streptomycetaceae</taxon>
        <taxon>Streptomyces</taxon>
    </lineage>
</organism>
<evidence type="ECO:0000259" key="2">
    <source>
        <dbReference type="Pfam" id="PF14016"/>
    </source>
</evidence>
<dbReference type="InterPro" id="IPR025326">
    <property type="entry name" value="DUF4232"/>
</dbReference>
<evidence type="ECO:0000313" key="3">
    <source>
        <dbReference type="EMBL" id="MFF3337221.1"/>
    </source>
</evidence>
<gene>
    <name evidence="3" type="ORF">ACFYWW_00605</name>
</gene>
<feature type="region of interest" description="Disordered" evidence="1">
    <location>
        <begin position="26"/>
        <end position="74"/>
    </location>
</feature>
<dbReference type="EMBL" id="JBIAPK010000001">
    <property type="protein sequence ID" value="MFF3337221.1"/>
    <property type="molecule type" value="Genomic_DNA"/>
</dbReference>
<comment type="caution">
    <text evidence="3">The sequence shown here is derived from an EMBL/GenBank/DDBJ whole genome shotgun (WGS) entry which is preliminary data.</text>
</comment>
<dbReference type="Proteomes" id="UP001601976">
    <property type="component" value="Unassembled WGS sequence"/>
</dbReference>
<proteinExistence type="predicted"/>
<dbReference type="Pfam" id="PF14016">
    <property type="entry name" value="DUF4232"/>
    <property type="match status" value="1"/>
</dbReference>
<dbReference type="PROSITE" id="PS51257">
    <property type="entry name" value="PROKAR_LIPOPROTEIN"/>
    <property type="match status" value="1"/>
</dbReference>
<dbReference type="RefSeq" id="WP_387893053.1">
    <property type="nucleotide sequence ID" value="NZ_JBIAPK010000001.1"/>
</dbReference>
<evidence type="ECO:0000256" key="1">
    <source>
        <dbReference type="SAM" id="MobiDB-lite"/>
    </source>
</evidence>
<feature type="compositionally biased region" description="Low complexity" evidence="1">
    <location>
        <begin position="40"/>
        <end position="53"/>
    </location>
</feature>
<feature type="domain" description="DUF4232" evidence="2">
    <location>
        <begin position="74"/>
        <end position="199"/>
    </location>
</feature>
<evidence type="ECO:0000313" key="4">
    <source>
        <dbReference type="Proteomes" id="UP001601976"/>
    </source>
</evidence>
<protein>
    <submittedName>
        <fullName evidence="3">DUF4232 domain-containing protein</fullName>
    </submittedName>
</protein>
<accession>A0ABW6R848</accession>